<gene>
    <name evidence="2" type="ORF">COV23_01210</name>
</gene>
<evidence type="ECO:0000313" key="3">
    <source>
        <dbReference type="Proteomes" id="UP000231602"/>
    </source>
</evidence>
<dbReference type="Pfam" id="PF26449">
    <property type="entry name" value="DUF8128"/>
    <property type="match status" value="1"/>
</dbReference>
<dbReference type="AlphaFoldDB" id="A0A2H0RCF6"/>
<reference evidence="2 3" key="1">
    <citation type="submission" date="2017-09" db="EMBL/GenBank/DDBJ databases">
        <title>Depth-based differentiation of microbial function through sediment-hosted aquifers and enrichment of novel symbionts in the deep terrestrial subsurface.</title>
        <authorList>
            <person name="Probst A.J."/>
            <person name="Ladd B."/>
            <person name="Jarett J.K."/>
            <person name="Geller-Mcgrath D.E."/>
            <person name="Sieber C.M."/>
            <person name="Emerson J.B."/>
            <person name="Anantharaman K."/>
            <person name="Thomas B.C."/>
            <person name="Malmstrom R."/>
            <person name="Stieglmeier M."/>
            <person name="Klingl A."/>
            <person name="Woyke T."/>
            <person name="Ryan C.M."/>
            <person name="Banfield J.F."/>
        </authorList>
    </citation>
    <scope>NUCLEOTIDE SEQUENCE [LARGE SCALE GENOMIC DNA]</scope>
    <source>
        <strain evidence="2">CG10_big_fil_rev_8_21_14_0_10_31_9</strain>
    </source>
</reference>
<protein>
    <recommendedName>
        <fullName evidence="1">DUF8128 domain-containing protein</fullName>
    </recommendedName>
</protein>
<proteinExistence type="predicted"/>
<organism evidence="2 3">
    <name type="scientific">Candidatus Wolfebacteria bacterium CG10_big_fil_rev_8_21_14_0_10_31_9</name>
    <dbReference type="NCBI Taxonomy" id="1975070"/>
    <lineage>
        <taxon>Bacteria</taxon>
        <taxon>Candidatus Wolfeibacteriota</taxon>
    </lineage>
</organism>
<accession>A0A2H0RCF6</accession>
<dbReference type="Proteomes" id="UP000231602">
    <property type="component" value="Unassembled WGS sequence"/>
</dbReference>
<sequence length="392" mass="45439">MEQFFVGLHGLRNSAGNFLEKYIDGEVTLWWSLEVASFGGEVHFYIRTPKNRRKMMEALLYAQYPNVELVEIEDYMDKFPQTTREIYKKDFNIFGGEFILRKEDAYPIRTYVDFGLDKMRSSRDDGEIKSGIDPISALLEALGGIQREEMVLVQILIRPASNDWRDEAKKVVCKLLGIEDKKAIKKQSVGGGFTEFARNFIIAPIEYPNWSESKKEVKEEKKKEIMPGDKKVADAIIESMSKPGFESLIRYLYYAPKAVFSTNFARRGLLGAINQYASPDLNSFRGNPKVETRTRWIYFPHLFVKQRVEARKQRILHNYRNRKLPEESTWAKVSTSHPFYVTLYSKTYILNTTELATLFHVPTENVLTSPHIKRIESKRMGPPSGLPIYEEE</sequence>
<comment type="caution">
    <text evidence="2">The sequence shown here is derived from an EMBL/GenBank/DDBJ whole genome shotgun (WGS) entry which is preliminary data.</text>
</comment>
<evidence type="ECO:0000313" key="2">
    <source>
        <dbReference type="EMBL" id="PIR44157.1"/>
    </source>
</evidence>
<evidence type="ECO:0000259" key="1">
    <source>
        <dbReference type="Pfam" id="PF26449"/>
    </source>
</evidence>
<dbReference type="InterPro" id="IPR058441">
    <property type="entry name" value="DUF8128"/>
</dbReference>
<dbReference type="EMBL" id="PCXV01000022">
    <property type="protein sequence ID" value="PIR44157.1"/>
    <property type="molecule type" value="Genomic_DNA"/>
</dbReference>
<name>A0A2H0RCF6_9BACT</name>
<feature type="domain" description="DUF8128" evidence="1">
    <location>
        <begin position="39"/>
        <end position="369"/>
    </location>
</feature>